<dbReference type="RefSeq" id="WP_290282614.1">
    <property type="nucleotide sequence ID" value="NZ_JAUFQI010000001.1"/>
</dbReference>
<evidence type="ECO:0000313" key="8">
    <source>
        <dbReference type="EMBL" id="MFC3701385.1"/>
    </source>
</evidence>
<dbReference type="Proteomes" id="UP001595710">
    <property type="component" value="Unassembled WGS sequence"/>
</dbReference>
<feature type="domain" description="ABC3 transporter permease C-terminal" evidence="7">
    <location>
        <begin position="265"/>
        <end position="382"/>
    </location>
</feature>
<comment type="caution">
    <text evidence="8">The sequence shown here is derived from an EMBL/GenBank/DDBJ whole genome shotgun (WGS) entry which is preliminary data.</text>
</comment>
<feature type="domain" description="ABC3 transporter permease C-terminal" evidence="7">
    <location>
        <begin position="713"/>
        <end position="825"/>
    </location>
</feature>
<evidence type="ECO:0000313" key="9">
    <source>
        <dbReference type="Proteomes" id="UP001595710"/>
    </source>
</evidence>
<evidence type="ECO:0000256" key="2">
    <source>
        <dbReference type="ARBA" id="ARBA00022475"/>
    </source>
</evidence>
<feature type="transmembrane region" description="Helical" evidence="6">
    <location>
        <begin position="261"/>
        <end position="280"/>
    </location>
</feature>
<sequence length="834" mass="90518">MSSNTRKTLSALTVKLLWRDWRGGELNVLIAALLVAVTTVTGIGLFSDRIRNSILDEASSLLAADAQISGSQPIEAQWQAQAQSYGLETANVIGFQAIAFGNDGKLQLASIKAVSSEYPLKGVLEVSNEPYGEVSVVTQGPKPGEAWLNSRVVAALGVSIGDVIGVGDTDLTVTKVLVKEPDSQSGGLGFSPRVMINAEDIDATGAVQVGSRVQYRLLLAGDNIEAFQEEWSQIEVEHHRWRDVTDANESVTETLERAESFLLLAGALGVVLGGVALALASKRYANRQLSHVALLKTLGLTPVNISWLYAGNLMILGAIVVTLGLALGWFLHWSFLEVFSGLFPRELEPATARPLLIGVLTGFVCLIAFAFPPMWMLRNTPPSRVLRSDMAGGTLSQAKTMILGGLAVIGLVYFYSKSFAITIAIVIAGAVAVVGVSLLARAMIYLAKKLASRLGTTWRLGLASLQRHSSQNSFQIVIFSMSLMLLFILTLLRTSLLSQWQDQLPEGTPNHFAFNIFEEDRAGLESIFERNDIQSTPFYPMIRGRLTYVNEESIADRVERLKPDGDDFRRELNNTWSNTLAEDNEVVEGEWFDAEDATKNLVSVEQDYAKALNIQIGDELTFSFGGQEVKVEVDNLRTVQWDSLSPNFYIIFSAPILGGAGAANLTSFYLDESQKPLLVEILQAYPTITVIEVDAIIEQIQGIVSQVTLAIEFILSLVLIAGLIVLIASVQATLDSRLKESAILRTLGAKAQLIRGSLAIEFIALGTLAVVLAVLGAETTLYFLQTELLNIEYQPSYGLWVLGPVCGGILIGLVGSLSTRKVVKVAPMTVLRQL</sequence>
<feature type="transmembrane region" description="Helical" evidence="6">
    <location>
        <begin position="355"/>
        <end position="377"/>
    </location>
</feature>
<protein>
    <submittedName>
        <fullName evidence="8">ABC transporter permease</fullName>
    </submittedName>
</protein>
<evidence type="ECO:0000259" key="7">
    <source>
        <dbReference type="Pfam" id="PF02687"/>
    </source>
</evidence>
<dbReference type="InterPro" id="IPR003838">
    <property type="entry name" value="ABC3_permease_C"/>
</dbReference>
<evidence type="ECO:0000256" key="5">
    <source>
        <dbReference type="ARBA" id="ARBA00023136"/>
    </source>
</evidence>
<feature type="transmembrane region" description="Helical" evidence="6">
    <location>
        <begin position="797"/>
        <end position="818"/>
    </location>
</feature>
<organism evidence="8 9">
    <name type="scientific">Reinekea marina</name>
    <dbReference type="NCBI Taxonomy" id="1310421"/>
    <lineage>
        <taxon>Bacteria</taxon>
        <taxon>Pseudomonadati</taxon>
        <taxon>Pseudomonadota</taxon>
        <taxon>Gammaproteobacteria</taxon>
        <taxon>Oceanospirillales</taxon>
        <taxon>Saccharospirillaceae</taxon>
        <taxon>Reinekea</taxon>
    </lineage>
</organism>
<name>A0ABV7WPX9_9GAMM</name>
<comment type="subcellular location">
    <subcellularLocation>
        <location evidence="1">Cell membrane</location>
        <topology evidence="1">Multi-pass membrane protein</topology>
    </subcellularLocation>
</comment>
<feature type="transmembrane region" description="Helical" evidence="6">
    <location>
        <begin position="753"/>
        <end position="777"/>
    </location>
</feature>
<evidence type="ECO:0000256" key="1">
    <source>
        <dbReference type="ARBA" id="ARBA00004651"/>
    </source>
</evidence>
<feature type="transmembrane region" description="Helical" evidence="6">
    <location>
        <begin position="26"/>
        <end position="46"/>
    </location>
</feature>
<dbReference type="PANTHER" id="PTHR30287">
    <property type="entry name" value="MEMBRANE COMPONENT OF PREDICTED ABC SUPERFAMILY METABOLITE UPTAKE TRANSPORTER"/>
    <property type="match status" value="1"/>
</dbReference>
<accession>A0ABV7WPX9</accession>
<proteinExistence type="predicted"/>
<feature type="transmembrane region" description="Helical" evidence="6">
    <location>
        <begin position="713"/>
        <end position="732"/>
    </location>
</feature>
<feature type="transmembrane region" description="Helical" evidence="6">
    <location>
        <begin position="474"/>
        <end position="492"/>
    </location>
</feature>
<feature type="transmembrane region" description="Helical" evidence="6">
    <location>
        <begin position="421"/>
        <end position="444"/>
    </location>
</feature>
<reference evidence="9" key="1">
    <citation type="journal article" date="2019" name="Int. J. Syst. Evol. Microbiol.">
        <title>The Global Catalogue of Microorganisms (GCM) 10K type strain sequencing project: providing services to taxonomists for standard genome sequencing and annotation.</title>
        <authorList>
            <consortium name="The Broad Institute Genomics Platform"/>
            <consortium name="The Broad Institute Genome Sequencing Center for Infectious Disease"/>
            <person name="Wu L."/>
            <person name="Ma J."/>
        </authorList>
    </citation>
    <scope>NUCLEOTIDE SEQUENCE [LARGE SCALE GENOMIC DNA]</scope>
    <source>
        <strain evidence="9">CECT 8288</strain>
    </source>
</reference>
<keyword evidence="5 6" id="KW-0472">Membrane</keyword>
<feature type="transmembrane region" description="Helical" evidence="6">
    <location>
        <begin position="398"/>
        <end position="415"/>
    </location>
</feature>
<keyword evidence="3 6" id="KW-0812">Transmembrane</keyword>
<gene>
    <name evidence="8" type="ORF">ACFOND_06990</name>
</gene>
<dbReference type="EMBL" id="JBHRYN010000008">
    <property type="protein sequence ID" value="MFC3701385.1"/>
    <property type="molecule type" value="Genomic_DNA"/>
</dbReference>
<feature type="transmembrane region" description="Helical" evidence="6">
    <location>
        <begin position="313"/>
        <end position="335"/>
    </location>
</feature>
<evidence type="ECO:0000256" key="6">
    <source>
        <dbReference type="SAM" id="Phobius"/>
    </source>
</evidence>
<keyword evidence="2" id="KW-1003">Cell membrane</keyword>
<dbReference type="PANTHER" id="PTHR30287:SF1">
    <property type="entry name" value="INNER MEMBRANE PROTEIN"/>
    <property type="match status" value="1"/>
</dbReference>
<keyword evidence="4 6" id="KW-1133">Transmembrane helix</keyword>
<evidence type="ECO:0000256" key="4">
    <source>
        <dbReference type="ARBA" id="ARBA00022989"/>
    </source>
</evidence>
<dbReference type="Pfam" id="PF02687">
    <property type="entry name" value="FtsX"/>
    <property type="match status" value="2"/>
</dbReference>
<evidence type="ECO:0000256" key="3">
    <source>
        <dbReference type="ARBA" id="ARBA00022692"/>
    </source>
</evidence>
<keyword evidence="9" id="KW-1185">Reference proteome</keyword>
<dbReference type="InterPro" id="IPR038766">
    <property type="entry name" value="Membrane_comp_ABC_pdt"/>
</dbReference>